<evidence type="ECO:0000313" key="8">
    <source>
        <dbReference type="Proteomes" id="UP001597181"/>
    </source>
</evidence>
<proteinExistence type="inferred from homology"/>
<organism evidence="7 8">
    <name type="scientific">Leucobacter albus</name>
    <dbReference type="NCBI Taxonomy" id="272210"/>
    <lineage>
        <taxon>Bacteria</taxon>
        <taxon>Bacillati</taxon>
        <taxon>Actinomycetota</taxon>
        <taxon>Actinomycetes</taxon>
        <taxon>Micrococcales</taxon>
        <taxon>Microbacteriaceae</taxon>
        <taxon>Leucobacter</taxon>
    </lineage>
</organism>
<dbReference type="PANTHER" id="PTHR30532">
    <property type="entry name" value="IRON III DICITRATE-BINDING PERIPLASMIC PROTEIN"/>
    <property type="match status" value="1"/>
</dbReference>
<evidence type="ECO:0000256" key="3">
    <source>
        <dbReference type="ARBA" id="ARBA00022448"/>
    </source>
</evidence>
<name>A0ABW3TNZ1_9MICO</name>
<dbReference type="InterPro" id="IPR002491">
    <property type="entry name" value="ABC_transptr_periplasmic_BD"/>
</dbReference>
<dbReference type="Proteomes" id="UP001597181">
    <property type="component" value="Unassembled WGS sequence"/>
</dbReference>
<dbReference type="SUPFAM" id="SSF53807">
    <property type="entry name" value="Helical backbone' metal receptor"/>
    <property type="match status" value="1"/>
</dbReference>
<reference evidence="8" key="1">
    <citation type="journal article" date="2019" name="Int. J. Syst. Evol. Microbiol.">
        <title>The Global Catalogue of Microorganisms (GCM) 10K type strain sequencing project: providing services to taxonomists for standard genome sequencing and annotation.</title>
        <authorList>
            <consortium name="The Broad Institute Genomics Platform"/>
            <consortium name="The Broad Institute Genome Sequencing Center for Infectious Disease"/>
            <person name="Wu L."/>
            <person name="Ma J."/>
        </authorList>
    </citation>
    <scope>NUCLEOTIDE SEQUENCE [LARGE SCALE GENOMIC DNA]</scope>
    <source>
        <strain evidence="8">CCUG 50213</strain>
    </source>
</reference>
<gene>
    <name evidence="7" type="ORF">ACFQ3U_10670</name>
</gene>
<comment type="caution">
    <text evidence="7">The sequence shown here is derived from an EMBL/GenBank/DDBJ whole genome shotgun (WGS) entry which is preliminary data.</text>
</comment>
<dbReference type="InterPro" id="IPR006311">
    <property type="entry name" value="TAT_signal"/>
</dbReference>
<dbReference type="Pfam" id="PF01497">
    <property type="entry name" value="Peripla_BP_2"/>
    <property type="match status" value="1"/>
</dbReference>
<dbReference type="PROSITE" id="PS50983">
    <property type="entry name" value="FE_B12_PBP"/>
    <property type="match status" value="1"/>
</dbReference>
<protein>
    <submittedName>
        <fullName evidence="7">ABC transporter substrate-binding protein</fullName>
    </submittedName>
</protein>
<dbReference type="PROSITE" id="PS51318">
    <property type="entry name" value="TAT"/>
    <property type="match status" value="1"/>
</dbReference>
<dbReference type="PROSITE" id="PS51257">
    <property type="entry name" value="PROKAR_LIPOPROTEIN"/>
    <property type="match status" value="1"/>
</dbReference>
<comment type="similarity">
    <text evidence="2">Belongs to the bacterial solute-binding protein 8 family.</text>
</comment>
<evidence type="ECO:0000256" key="1">
    <source>
        <dbReference type="ARBA" id="ARBA00004196"/>
    </source>
</evidence>
<dbReference type="EMBL" id="JBHTLY010000004">
    <property type="protein sequence ID" value="MFD1202355.1"/>
    <property type="molecule type" value="Genomic_DNA"/>
</dbReference>
<comment type="subcellular location">
    <subcellularLocation>
        <location evidence="1">Cell envelope</location>
    </subcellularLocation>
</comment>
<keyword evidence="8" id="KW-1185">Reference proteome</keyword>
<evidence type="ECO:0000256" key="4">
    <source>
        <dbReference type="ARBA" id="ARBA00022729"/>
    </source>
</evidence>
<evidence type="ECO:0000313" key="7">
    <source>
        <dbReference type="EMBL" id="MFD1202355.1"/>
    </source>
</evidence>
<dbReference type="Gene3D" id="3.40.50.1980">
    <property type="entry name" value="Nitrogenase molybdenum iron protein domain"/>
    <property type="match status" value="2"/>
</dbReference>
<evidence type="ECO:0000259" key="6">
    <source>
        <dbReference type="PROSITE" id="PS50983"/>
    </source>
</evidence>
<evidence type="ECO:0000256" key="2">
    <source>
        <dbReference type="ARBA" id="ARBA00008814"/>
    </source>
</evidence>
<keyword evidence="4 5" id="KW-0732">Signal</keyword>
<dbReference type="InterPro" id="IPR051313">
    <property type="entry name" value="Bact_iron-sidero_bind"/>
</dbReference>
<keyword evidence="3" id="KW-0813">Transport</keyword>
<feature type="chain" id="PRO_5045261211" evidence="5">
    <location>
        <begin position="37"/>
        <end position="352"/>
    </location>
</feature>
<sequence length="352" mass="37766">MSHASARPIGRRRLSLAALALAAALSIVGCSPASDAAPEPADGNGVSIEHAHGTTVIPEKPKRIVTLGWMTADIVAALGENPVGVEKVWGAGESGFQPWFEDYVTEEYGETPALIEYTEDGPNYEAIKALKPDLILGLYTGLTDVEYQRLSEIAPTVPYLERPWDAGTWEDMTRTVGKAMWADERAEQAVTETTDLVASLAEEHPEFTGKSVVWGLSLTEGSTDLGVYLDYDPRVRITEALGFDSTSAMSTFYETAEGDNWYTGVSLERLNEVDADLFAAWAGTVAEAEYTVANKVVARWAPIAKGSYVFYAGEADASAISAPTVLSLQYILPTYVDDLAEALAGTPTIAGP</sequence>
<feature type="signal peptide" evidence="5">
    <location>
        <begin position="1"/>
        <end position="36"/>
    </location>
</feature>
<accession>A0ABW3TNZ1</accession>
<dbReference type="RefSeq" id="WP_343960929.1">
    <property type="nucleotide sequence ID" value="NZ_BAAAKZ010000010.1"/>
</dbReference>
<feature type="domain" description="Fe/B12 periplasmic-binding" evidence="6">
    <location>
        <begin position="63"/>
        <end position="347"/>
    </location>
</feature>
<dbReference type="PANTHER" id="PTHR30532:SF24">
    <property type="entry name" value="FERRIC ENTEROBACTIN-BINDING PERIPLASMIC PROTEIN FEPB"/>
    <property type="match status" value="1"/>
</dbReference>
<evidence type="ECO:0000256" key="5">
    <source>
        <dbReference type="SAM" id="SignalP"/>
    </source>
</evidence>